<comment type="catalytic activity">
    <reaction evidence="7">
        <text>D-glucose 6-phosphate + NADP(+) = 6-phospho-D-glucono-1,5-lactone + NADPH + H(+)</text>
        <dbReference type="Rhea" id="RHEA:15841"/>
        <dbReference type="ChEBI" id="CHEBI:15378"/>
        <dbReference type="ChEBI" id="CHEBI:57783"/>
        <dbReference type="ChEBI" id="CHEBI:57955"/>
        <dbReference type="ChEBI" id="CHEBI:58349"/>
        <dbReference type="ChEBI" id="CHEBI:61548"/>
        <dbReference type="EC" id="1.1.1.49"/>
    </reaction>
</comment>
<evidence type="ECO:0000256" key="5">
    <source>
        <dbReference type="ARBA" id="ARBA00023002"/>
    </source>
</evidence>
<evidence type="ECO:0000256" key="7">
    <source>
        <dbReference type="HAMAP-Rule" id="MF_00966"/>
    </source>
</evidence>
<feature type="binding site" evidence="7">
    <location>
        <position position="185"/>
    </location>
    <ligand>
        <name>substrate</name>
    </ligand>
</feature>
<feature type="binding site" evidence="7">
    <location>
        <position position="343"/>
    </location>
    <ligand>
        <name>substrate</name>
    </ligand>
</feature>
<dbReference type="UniPathway" id="UPA00115">
    <property type="reaction ID" value="UER00408"/>
</dbReference>
<dbReference type="Gene3D" id="3.30.360.10">
    <property type="entry name" value="Dihydrodipicolinate Reductase, domain 2"/>
    <property type="match status" value="1"/>
</dbReference>
<dbReference type="GO" id="GO:0009051">
    <property type="term" value="P:pentose-phosphate shunt, oxidative branch"/>
    <property type="evidence" value="ECO:0007669"/>
    <property type="project" value="TreeGrafter"/>
</dbReference>
<feature type="binding site" evidence="7">
    <location>
        <position position="46"/>
    </location>
    <ligand>
        <name>NADP(+)</name>
        <dbReference type="ChEBI" id="CHEBI:58349"/>
    </ligand>
</feature>
<evidence type="ECO:0000259" key="8">
    <source>
        <dbReference type="Pfam" id="PF00479"/>
    </source>
</evidence>
<reference evidence="10 11" key="1">
    <citation type="submission" date="2015-09" db="EMBL/GenBank/DDBJ databases">
        <title>Draft genome sequence of a Caloramator mitchellensis, a moderate thermophile from the Great Artesian Basin of Australia.</title>
        <authorList>
            <person name="Patel B.K."/>
        </authorList>
    </citation>
    <scope>NUCLEOTIDE SEQUENCE [LARGE SCALE GENOMIC DNA]</scope>
    <source>
        <strain evidence="10 11">VF08</strain>
    </source>
</reference>
<dbReference type="InterPro" id="IPR022675">
    <property type="entry name" value="G6P_DH_C"/>
</dbReference>
<dbReference type="Pfam" id="PF02781">
    <property type="entry name" value="G6PD_C"/>
    <property type="match status" value="1"/>
</dbReference>
<dbReference type="PIRSF" id="PIRSF000110">
    <property type="entry name" value="G6PD"/>
    <property type="match status" value="1"/>
</dbReference>
<keyword evidence="11" id="KW-1185">Reference proteome</keyword>
<dbReference type="Proteomes" id="UP000052015">
    <property type="component" value="Unassembled WGS sequence"/>
</dbReference>
<comment type="similarity">
    <text evidence="2 7">Belongs to the glucose-6-phosphate dehydrogenase family.</text>
</comment>
<dbReference type="GO" id="GO:0050661">
    <property type="term" value="F:NADP binding"/>
    <property type="evidence" value="ECO:0007669"/>
    <property type="project" value="UniProtKB-UniRule"/>
</dbReference>
<keyword evidence="6 7" id="KW-0119">Carbohydrate metabolism</keyword>
<dbReference type="STRING" id="908809.ABG79_01762"/>
<comment type="pathway">
    <text evidence="1 7">Carbohydrate degradation; pentose phosphate pathway; D-ribulose 5-phosphate from D-glucose 6-phosphate (oxidative stage): step 1/3.</text>
</comment>
<dbReference type="EC" id="1.1.1.49" evidence="7"/>
<dbReference type="InterPro" id="IPR019796">
    <property type="entry name" value="G6P_DH_AS"/>
</dbReference>
<comment type="function">
    <text evidence="7">Catalyzes the oxidation of glucose 6-phosphate to 6-phosphogluconolactone.</text>
</comment>
<keyword evidence="3 7" id="KW-0313">Glucose metabolism</keyword>
<dbReference type="InterPro" id="IPR001282">
    <property type="entry name" value="G6P_DH"/>
</dbReference>
<proteinExistence type="inferred from homology"/>
<keyword evidence="4 7" id="KW-0521">NADP</keyword>
<dbReference type="InterPro" id="IPR036291">
    <property type="entry name" value="NAD(P)-bd_dom_sf"/>
</dbReference>
<dbReference type="PANTHER" id="PTHR23429:SF0">
    <property type="entry name" value="GLUCOSE-6-PHOSPHATE 1-DEHYDROGENASE"/>
    <property type="match status" value="1"/>
</dbReference>
<feature type="domain" description="Glucose-6-phosphate dehydrogenase C-terminal" evidence="9">
    <location>
        <begin position="192"/>
        <end position="489"/>
    </location>
</feature>
<dbReference type="OrthoDB" id="9802739at2"/>
<feature type="active site" description="Proton acceptor" evidence="7">
    <location>
        <position position="243"/>
    </location>
</feature>
<feature type="binding site" evidence="7">
    <location>
        <position position="348"/>
    </location>
    <ligand>
        <name>substrate</name>
    </ligand>
</feature>
<dbReference type="HAMAP" id="MF_00966">
    <property type="entry name" value="G6PD"/>
    <property type="match status" value="1"/>
</dbReference>
<dbReference type="PRINTS" id="PR00079">
    <property type="entry name" value="G6PDHDRGNASE"/>
</dbReference>
<dbReference type="PATRIC" id="fig|908809.3.peg.1762"/>
<feature type="domain" description="Glucose-6-phosphate dehydrogenase NAD-binding" evidence="8">
    <location>
        <begin position="9"/>
        <end position="190"/>
    </location>
</feature>
<dbReference type="EMBL" id="LKHP01000010">
    <property type="protein sequence ID" value="KRQ86381.1"/>
    <property type="molecule type" value="Genomic_DNA"/>
</dbReference>
<dbReference type="SUPFAM" id="SSF55347">
    <property type="entry name" value="Glyceraldehyde-3-phosphate dehydrogenase-like, C-terminal domain"/>
    <property type="match status" value="1"/>
</dbReference>
<feature type="binding site" evidence="7">
    <location>
        <position position="219"/>
    </location>
    <ligand>
        <name>substrate</name>
    </ligand>
</feature>
<sequence length="491" mass="57416">MSEISSILVIFGGNGDLTKRKLFPALYNLLSQELLLNNFAVVSVSRTKMTDEDYITKMKESIKEFSRFEYDESVFKELKKRVKYISFDFSSDEGYKNLKLELEKLDSIYKTDGRRIYYLAVAPEYFRIIVEKLKLHKMADDSGKYRVVIEKPFGKDLHSARCLNETITEAFSEKNIYRIDHYLGKEMIQNIMVLRFANFFIESLWSNKYIDNVQISALETVGVENRGGYYDSAGALKDMVQNHILQLLTLVAMEPPVRLDTESIRDEKLKVLKSLMELTPEYIKDNVVRGQYDEGYINGVKVPKYRDEYRVKHNSNTETYVALKLFVNNYRWDGVPFYIRTGKRTNRKLTEVVIQFKNMPKILYYNENKNIVPNVLVIKIQPDEGIYFQFNAKEPGSVSQIIPVKMDFCHSCIFGGNTPESYERLLLDSLKGDSTLFTRWDEVEYSWKFVDAISTLWLNESIDFPNYKAGSIGPKEAENLIKRDNREWWSR</sequence>
<dbReference type="PANTHER" id="PTHR23429">
    <property type="entry name" value="GLUCOSE-6-PHOSPHATE 1-DEHYDROGENASE G6PD"/>
    <property type="match status" value="1"/>
</dbReference>
<evidence type="ECO:0000256" key="6">
    <source>
        <dbReference type="ARBA" id="ARBA00023277"/>
    </source>
</evidence>
<dbReference type="Gene3D" id="3.40.50.720">
    <property type="entry name" value="NAD(P)-binding Rossmann-like Domain"/>
    <property type="match status" value="1"/>
</dbReference>
<feature type="binding site" evidence="7">
    <location>
        <position position="238"/>
    </location>
    <ligand>
        <name>substrate</name>
    </ligand>
</feature>
<evidence type="ECO:0000256" key="3">
    <source>
        <dbReference type="ARBA" id="ARBA00022526"/>
    </source>
</evidence>
<gene>
    <name evidence="7 10" type="primary">zwf</name>
    <name evidence="10" type="ORF">ABG79_01762</name>
</gene>
<dbReference type="GO" id="GO:0004345">
    <property type="term" value="F:glucose-6-phosphate dehydrogenase activity"/>
    <property type="evidence" value="ECO:0007669"/>
    <property type="project" value="UniProtKB-UniRule"/>
</dbReference>
<keyword evidence="5 7" id="KW-0560">Oxidoreductase</keyword>
<evidence type="ECO:0000259" key="9">
    <source>
        <dbReference type="Pfam" id="PF02781"/>
    </source>
</evidence>
<accession>A0A0R3JVP5</accession>
<evidence type="ECO:0000256" key="2">
    <source>
        <dbReference type="ARBA" id="ARBA00009975"/>
    </source>
</evidence>
<feature type="binding site" evidence="7">
    <location>
        <begin position="88"/>
        <end position="89"/>
    </location>
    <ligand>
        <name>NADP(+)</name>
        <dbReference type="ChEBI" id="CHEBI:58349"/>
    </ligand>
</feature>
<dbReference type="GO" id="GO:0006006">
    <property type="term" value="P:glucose metabolic process"/>
    <property type="evidence" value="ECO:0007669"/>
    <property type="project" value="UniProtKB-KW"/>
</dbReference>
<feature type="binding site" evidence="7">
    <location>
        <position position="181"/>
    </location>
    <ligand>
        <name>substrate</name>
    </ligand>
</feature>
<protein>
    <recommendedName>
        <fullName evidence="7">Glucose-6-phosphate 1-dehydrogenase</fullName>
        <shortName evidence="7">G6PD</shortName>
        <ecNumber evidence="7">1.1.1.49</ecNumber>
    </recommendedName>
</protein>
<feature type="binding site" evidence="7">
    <location>
        <position position="151"/>
    </location>
    <ligand>
        <name>NADP(+)</name>
        <dbReference type="ChEBI" id="CHEBI:58349"/>
    </ligand>
</feature>
<dbReference type="InterPro" id="IPR022674">
    <property type="entry name" value="G6P_DH_NAD-bd"/>
</dbReference>
<dbReference type="RefSeq" id="WP_057979091.1">
    <property type="nucleotide sequence ID" value="NZ_LKHP01000010.1"/>
</dbReference>
<dbReference type="SUPFAM" id="SSF51735">
    <property type="entry name" value="NAD(P)-binding Rossmann-fold domains"/>
    <property type="match status" value="1"/>
</dbReference>
<comment type="caution">
    <text evidence="10">The sequence shown here is derived from an EMBL/GenBank/DDBJ whole genome shotgun (WGS) entry which is preliminary data.</text>
</comment>
<dbReference type="AlphaFoldDB" id="A0A0R3JVP5"/>
<dbReference type="PROSITE" id="PS00069">
    <property type="entry name" value="G6P_DEHYDROGENASE"/>
    <property type="match status" value="1"/>
</dbReference>
<comment type="caution">
    <text evidence="7">Lacks conserved residue(s) required for the propagation of feature annotation.</text>
</comment>
<dbReference type="NCBIfam" id="TIGR00871">
    <property type="entry name" value="zwf"/>
    <property type="match status" value="1"/>
</dbReference>
<evidence type="ECO:0000256" key="1">
    <source>
        <dbReference type="ARBA" id="ARBA00004937"/>
    </source>
</evidence>
<evidence type="ECO:0000256" key="4">
    <source>
        <dbReference type="ARBA" id="ARBA00022857"/>
    </source>
</evidence>
<evidence type="ECO:0000313" key="10">
    <source>
        <dbReference type="EMBL" id="KRQ86381.1"/>
    </source>
</evidence>
<dbReference type="GO" id="GO:0005829">
    <property type="term" value="C:cytosol"/>
    <property type="evidence" value="ECO:0007669"/>
    <property type="project" value="TreeGrafter"/>
</dbReference>
<dbReference type="Pfam" id="PF00479">
    <property type="entry name" value="G6PD_N"/>
    <property type="match status" value="1"/>
</dbReference>
<evidence type="ECO:0000313" key="11">
    <source>
        <dbReference type="Proteomes" id="UP000052015"/>
    </source>
</evidence>
<name>A0A0R3JVP5_CALMK</name>
<organism evidence="10 11">
    <name type="scientific">Caloramator mitchellensis</name>
    <dbReference type="NCBI Taxonomy" id="908809"/>
    <lineage>
        <taxon>Bacteria</taxon>
        <taxon>Bacillati</taxon>
        <taxon>Bacillota</taxon>
        <taxon>Clostridia</taxon>
        <taxon>Eubacteriales</taxon>
        <taxon>Clostridiaceae</taxon>
        <taxon>Caloramator</taxon>
    </lineage>
</organism>